<keyword evidence="5" id="KW-1185">Reference proteome</keyword>
<dbReference type="InterPro" id="IPR052030">
    <property type="entry name" value="Peptidase_M20/M20A_hydrolases"/>
</dbReference>
<comment type="similarity">
    <text evidence="1 2">Belongs to the peptidase M20A family.</text>
</comment>
<organism evidence="4 5">
    <name type="scientific">Cryptococcus gattii EJB2</name>
    <dbReference type="NCBI Taxonomy" id="1296103"/>
    <lineage>
        <taxon>Eukaryota</taxon>
        <taxon>Fungi</taxon>
        <taxon>Dikarya</taxon>
        <taxon>Basidiomycota</taxon>
        <taxon>Agaricomycotina</taxon>
        <taxon>Tremellomycetes</taxon>
        <taxon>Tremellales</taxon>
        <taxon>Cryptococcaceae</taxon>
        <taxon>Cryptococcus</taxon>
        <taxon>Cryptococcus gattii species complex</taxon>
    </lineage>
</organism>
<evidence type="ECO:0000259" key="3">
    <source>
        <dbReference type="Pfam" id="PF07687"/>
    </source>
</evidence>
<dbReference type="InterPro" id="IPR017439">
    <property type="entry name" value="Amidohydrolase"/>
</dbReference>
<dbReference type="InterPro" id="IPR011650">
    <property type="entry name" value="Peptidase_M20_dimer"/>
</dbReference>
<dbReference type="PANTHER" id="PTHR30575:SF0">
    <property type="entry name" value="XAA-ARG DIPEPTIDASE"/>
    <property type="match status" value="1"/>
</dbReference>
<evidence type="ECO:0000313" key="5">
    <source>
        <dbReference type="Proteomes" id="UP000054272"/>
    </source>
</evidence>
<evidence type="ECO:0000256" key="1">
    <source>
        <dbReference type="ARBA" id="ARBA00006247"/>
    </source>
</evidence>
<evidence type="ECO:0000313" key="4">
    <source>
        <dbReference type="EMBL" id="KIR79343.1"/>
    </source>
</evidence>
<accession>A0ABR5BV05</accession>
<dbReference type="InterPro" id="IPR002933">
    <property type="entry name" value="Peptidase_M20"/>
</dbReference>
<dbReference type="NCBIfam" id="TIGR01891">
    <property type="entry name" value="amidohydrolases"/>
    <property type="match status" value="1"/>
</dbReference>
<name>A0ABR5BV05_9TREE</name>
<dbReference type="InterPro" id="IPR036264">
    <property type="entry name" value="Bact_exopeptidase_dim_dom"/>
</dbReference>
<dbReference type="Gene3D" id="3.40.630.10">
    <property type="entry name" value="Zn peptidases"/>
    <property type="match status" value="1"/>
</dbReference>
<feature type="domain" description="Peptidase M20 dimerisation" evidence="3">
    <location>
        <begin position="209"/>
        <end position="299"/>
    </location>
</feature>
<dbReference type="EMBL" id="KN848685">
    <property type="protein sequence ID" value="KIR79343.1"/>
    <property type="molecule type" value="Genomic_DNA"/>
</dbReference>
<dbReference type="CDD" id="cd05672">
    <property type="entry name" value="M20_ACY1L2-like"/>
    <property type="match status" value="1"/>
</dbReference>
<dbReference type="Pfam" id="PF07687">
    <property type="entry name" value="M20_dimer"/>
    <property type="match status" value="1"/>
</dbReference>
<dbReference type="Pfam" id="PF01546">
    <property type="entry name" value="Peptidase_M20"/>
    <property type="match status" value="1"/>
</dbReference>
<dbReference type="InterPro" id="IPR017144">
    <property type="entry name" value="Xaa-Arg_dipeptidase"/>
</dbReference>
<evidence type="ECO:0000256" key="2">
    <source>
        <dbReference type="PIRNR" id="PIRNR037226"/>
    </source>
</evidence>
<dbReference type="Proteomes" id="UP000054272">
    <property type="component" value="Unassembled WGS sequence"/>
</dbReference>
<dbReference type="Gene3D" id="3.30.70.360">
    <property type="match status" value="1"/>
</dbReference>
<gene>
    <name evidence="4" type="ORF">I306_03616</name>
</gene>
<dbReference type="SUPFAM" id="SSF53187">
    <property type="entry name" value="Zn-dependent exopeptidases"/>
    <property type="match status" value="1"/>
</dbReference>
<protein>
    <recommendedName>
        <fullName evidence="2">Peptidase M20 domain-containing protein 2</fullName>
    </recommendedName>
</protein>
<reference evidence="4 5" key="1">
    <citation type="submission" date="2015-01" db="EMBL/GenBank/DDBJ databases">
        <title>The Genome Sequence of Cryptococcus gattii EJB2.</title>
        <authorList>
            <consortium name="The Broad Institute Genomics Platform"/>
            <person name="Cuomo C."/>
            <person name="Litvintseva A."/>
            <person name="Chen Y."/>
            <person name="Heitman J."/>
            <person name="Sun S."/>
            <person name="Springer D."/>
            <person name="Dromer F."/>
            <person name="Young S."/>
            <person name="Zeng Q."/>
            <person name="Gargeya S."/>
            <person name="Abouelleil A."/>
            <person name="Alvarado L."/>
            <person name="Chapman S.B."/>
            <person name="Gainer-Dewar J."/>
            <person name="Goldberg J."/>
            <person name="Griggs A."/>
            <person name="Gujja S."/>
            <person name="Hansen M."/>
            <person name="Howarth C."/>
            <person name="Imamovic A."/>
            <person name="Larimer J."/>
            <person name="Murphy C."/>
            <person name="Naylor J."/>
            <person name="Pearson M."/>
            <person name="Priest M."/>
            <person name="Roberts A."/>
            <person name="Saif S."/>
            <person name="Shea T."/>
            <person name="Sykes S."/>
            <person name="Wortman J."/>
            <person name="Nusbaum C."/>
            <person name="Birren B."/>
        </authorList>
    </citation>
    <scope>NUCLEOTIDE SEQUENCE [LARGE SCALE GENOMIC DNA]</scope>
    <source>
        <strain evidence="4 5">EJB2</strain>
    </source>
</reference>
<proteinExistence type="inferred from homology"/>
<dbReference type="PANTHER" id="PTHR30575">
    <property type="entry name" value="PEPTIDASE M20"/>
    <property type="match status" value="1"/>
</dbReference>
<dbReference type="PIRSF" id="PIRSF037226">
    <property type="entry name" value="Amidohydrolase_ACY1L2_prd"/>
    <property type="match status" value="1"/>
</dbReference>
<sequence>MAITNINAITSDNVDVDQILQTVHEEILQYAEKLKQISMYMFENPELAFKEVKAHDCLVEFLKQEGFEVDEHFHLATSFKATFKHGEGGHTFGLNSELDALPGIGHACGHPLIAIAGVATLLGLRKAMLRYNIAGRIILLGTPAEETGGGKLKLLQANAYEGMDVCMMVHPGQSQVGQASISPTLAVQSFEVEFHGVSTENHCCCKQIFRLTTNKKPAHAAGAPWDGINALDAATMAYASINAMRQQLHPSDRVHGIIVNGGEAPNIIPKFTSMKYFLRATTAAGMERVKEKVMPCFEAAALATGCTHSVKFNDLLTDIRNCKPIGELFSETMSTMFNIHTVQRYHDWSGGGLSTDFGNITYAMPSCHPFYGIPCDPKRMNHTAEFEQNARADKSHEETWKVATGMAAVALKLFRDPSFSKEVSDTAVESPRSILMYHQAREWWEKDMRGDFMP</sequence>
<dbReference type="SUPFAM" id="SSF55031">
    <property type="entry name" value="Bacterial exopeptidase dimerisation domain"/>
    <property type="match status" value="1"/>
</dbReference>